<dbReference type="InterPro" id="IPR022716">
    <property type="entry name" value="Gcn1_N"/>
</dbReference>
<dbReference type="InterPro" id="IPR034085">
    <property type="entry name" value="TOG"/>
</dbReference>
<feature type="repeat" description="HEAT" evidence="4">
    <location>
        <begin position="1516"/>
        <end position="1554"/>
    </location>
</feature>
<evidence type="ECO:0000313" key="6">
    <source>
        <dbReference type="EMBL" id="CCX09447.1"/>
    </source>
</evidence>
<protein>
    <recommendedName>
        <fullName evidence="3">eIF-2-alpha kinase activator GCN1</fullName>
    </recommendedName>
</protein>
<dbReference type="InterPro" id="IPR016024">
    <property type="entry name" value="ARM-type_fold"/>
</dbReference>
<feature type="repeat" description="HEAT" evidence="4">
    <location>
        <begin position="1634"/>
        <end position="1671"/>
    </location>
</feature>
<dbReference type="InterPro" id="IPR021133">
    <property type="entry name" value="HEAT_type_2"/>
</dbReference>
<dbReference type="GO" id="GO:1904688">
    <property type="term" value="P:regulation of cytoplasmic translational initiation"/>
    <property type="evidence" value="ECO:0007669"/>
    <property type="project" value="UniProtKB-ARBA"/>
</dbReference>
<feature type="repeat" description="HEAT" evidence="4">
    <location>
        <begin position="1977"/>
        <end position="2014"/>
    </location>
</feature>
<dbReference type="Proteomes" id="UP000018144">
    <property type="component" value="Unassembled WGS sequence"/>
</dbReference>
<dbReference type="EMBL" id="HF935465">
    <property type="protein sequence ID" value="CCX09447.1"/>
    <property type="molecule type" value="Genomic_DNA"/>
</dbReference>
<evidence type="ECO:0000259" key="5">
    <source>
        <dbReference type="SMART" id="SM01349"/>
    </source>
</evidence>
<dbReference type="Pfam" id="PF24916">
    <property type="entry name" value="HEAT_GCN1_fung"/>
    <property type="match status" value="1"/>
</dbReference>
<dbReference type="Pfam" id="PF25801">
    <property type="entry name" value="HEAT_GCN1_C_2"/>
    <property type="match status" value="1"/>
</dbReference>
<feature type="domain" description="TOG" evidence="5">
    <location>
        <begin position="1659"/>
        <end position="1913"/>
    </location>
</feature>
<dbReference type="InterPro" id="IPR056809">
    <property type="entry name" value="HEAT_GCN1_fung"/>
</dbReference>
<dbReference type="FunFam" id="1.25.10.10:FF:000090">
    <property type="entry name" value="eIF-2-alpha kinase activator GCN1"/>
    <property type="match status" value="1"/>
</dbReference>
<dbReference type="PROSITE" id="PS50077">
    <property type="entry name" value="HEAT_REPEAT"/>
    <property type="match status" value="3"/>
</dbReference>
<dbReference type="SUPFAM" id="SSF48371">
    <property type="entry name" value="ARM repeat"/>
    <property type="match status" value="4"/>
</dbReference>
<evidence type="ECO:0000256" key="4">
    <source>
        <dbReference type="PROSITE-ProRule" id="PRU00103"/>
    </source>
</evidence>
<dbReference type="PANTHER" id="PTHR23346">
    <property type="entry name" value="TRANSLATIONAL ACTIVATOR GCN1-RELATED"/>
    <property type="match status" value="1"/>
</dbReference>
<keyword evidence="2" id="KW-0677">Repeat</keyword>
<feature type="domain" description="TOG" evidence="5">
    <location>
        <begin position="1345"/>
        <end position="1575"/>
    </location>
</feature>
<dbReference type="Pfam" id="PF24984">
    <property type="entry name" value="HEAT_EF3_GNC1"/>
    <property type="match status" value="1"/>
</dbReference>
<dbReference type="GO" id="GO:0005829">
    <property type="term" value="C:cytosol"/>
    <property type="evidence" value="ECO:0007669"/>
    <property type="project" value="TreeGrafter"/>
</dbReference>
<dbReference type="Pfam" id="PF12074">
    <property type="entry name" value="Gcn1_N"/>
    <property type="match status" value="1"/>
</dbReference>
<dbReference type="OMA" id="KYATQRG"/>
<dbReference type="eggNOG" id="KOG1242">
    <property type="taxonomic scope" value="Eukaryota"/>
</dbReference>
<proteinExistence type="inferred from homology"/>
<dbReference type="Pfam" id="PF24987">
    <property type="entry name" value="HEAT_EF3_N"/>
    <property type="match status" value="1"/>
</dbReference>
<dbReference type="OrthoDB" id="5148094at2759"/>
<name>U4L1N7_PYROM</name>
<dbReference type="InterPro" id="IPR057546">
    <property type="entry name" value="HEAT_GCN1"/>
</dbReference>
<dbReference type="SMART" id="SM01349">
    <property type="entry name" value="TOG"/>
    <property type="match status" value="2"/>
</dbReference>
<dbReference type="InterPro" id="IPR055443">
    <property type="entry name" value="HEAT_ECM29"/>
</dbReference>
<gene>
    <name evidence="6" type="ORF">PCON_09040</name>
</gene>
<dbReference type="GO" id="GO:0030295">
    <property type="term" value="F:protein kinase activator activity"/>
    <property type="evidence" value="ECO:0007669"/>
    <property type="project" value="UniProtKB-ARBA"/>
</dbReference>
<dbReference type="InterPro" id="IPR056810">
    <property type="entry name" value="GNC1-like_N"/>
</dbReference>
<dbReference type="PANTHER" id="PTHR23346:SF7">
    <property type="entry name" value="STALLED RIBOSOME SENSOR GCN1"/>
    <property type="match status" value="1"/>
</dbReference>
<dbReference type="Pfam" id="PF23271">
    <property type="entry name" value="HEAT_GCN1"/>
    <property type="match status" value="1"/>
</dbReference>
<keyword evidence="7" id="KW-1185">Reference proteome</keyword>
<comment type="similarity">
    <text evidence="1">Belongs to the GCN1 family.</text>
</comment>
<reference evidence="6 7" key="1">
    <citation type="journal article" date="2013" name="PLoS Genet.">
        <title>The genome and development-dependent transcriptomes of Pyronema confluens: a window into fungal evolution.</title>
        <authorList>
            <person name="Traeger S."/>
            <person name="Altegoer F."/>
            <person name="Freitag M."/>
            <person name="Gabaldon T."/>
            <person name="Kempken F."/>
            <person name="Kumar A."/>
            <person name="Marcet-Houben M."/>
            <person name="Poggeler S."/>
            <person name="Stajich J.E."/>
            <person name="Nowrousian M."/>
        </authorList>
    </citation>
    <scope>NUCLEOTIDE SEQUENCE [LARGE SCALE GENOMIC DNA]</scope>
    <source>
        <strain evidence="7">CBS 100304</strain>
        <tissue evidence="6">Vegetative mycelium</tissue>
    </source>
</reference>
<dbReference type="Gene3D" id="1.25.10.10">
    <property type="entry name" value="Leucine-rich Repeat Variant"/>
    <property type="match status" value="7"/>
</dbReference>
<dbReference type="Pfam" id="PF24993">
    <property type="entry name" value="GNC1_N"/>
    <property type="match status" value="1"/>
</dbReference>
<accession>U4L1N7</accession>
<dbReference type="InterPro" id="IPR011989">
    <property type="entry name" value="ARM-like"/>
</dbReference>
<dbReference type="GO" id="GO:0034198">
    <property type="term" value="P:cellular response to amino acid starvation"/>
    <property type="evidence" value="ECO:0007669"/>
    <property type="project" value="TreeGrafter"/>
</dbReference>
<dbReference type="STRING" id="1076935.U4L1N7"/>
<evidence type="ECO:0000256" key="1">
    <source>
        <dbReference type="ARBA" id="ARBA00007366"/>
    </source>
</evidence>
<evidence type="ECO:0000256" key="2">
    <source>
        <dbReference type="ARBA" id="ARBA00022737"/>
    </source>
</evidence>
<dbReference type="Pfam" id="PF24492">
    <property type="entry name" value="HEAT_ECM29"/>
    <property type="match status" value="1"/>
</dbReference>
<sequence length="2667" mass="290172">MAADTDATAPTANEENLALTLASSSTVTRINGLNQLNERIKREELPVEQIGPVLRSLFSSHPYYIDRPSRKAVRKCFQSLCEIKTYTEAFVKRIIPAIKVESQKGGIAASNAFVLLEWTAELFPQLASSGDVSSALFSELVIATVSLLDICLGSLQAKQSLKEQVLRVTRRGIRVTFKAHDYEKIIPAMVEQLTKKGTAPTQKNALLLGIVCGVSARLPKPREVLDRSKKDIYAFYIREILGSRTLVPAHIAGALGDFFSNFTTAEEFGSEIVPSVEKGLLRAPEILLNDLVTPLFQALPSEIDMSKPLIDKLLKQFISCLKSTNPSIRSGAVSAFKIAVSRSKDAAVLNKVASEILSPLKTGKVTAADQRILYAQMLDAIPPSESLSVLVPVGLSGLVVKEPNEGAMAAIVSAFLMHLSIGLKGETNIDKAITEAINKGLTDKRAGVRRSWFTRVGEMIWDVTGEPSPALRQFCQGIAGKFAETFNEITANPMPAAQSGLVTAAYVVAATVLQRLSLWNDATIDGLIKTADVTEACLATTPKVSFMLNVKTYSKLTTDDDHRWAIRSLAATAGSVDYDNAHADLWASAFLYLISAASVSPQCRKEACDALRSVYLKHPETVGKVILNGLWQWVSSVERNDKESPAAAAKTGSAHLKNAIYAIVLPESTEDSAALEEETVKNLLVNLTVISHHEMVGVDWIALCQRAGVDPGQLSAEKAPRLINEIIMYTGLSGRSVYHRNAALRSAATLAFVAPETITPLIVKMFEGDLDPALLKNIGATEVAIWRTPEDVAYIDVLAKSGPKTIEKSKDAATLKWEAELKEQLAKKKGAERKLTADEKAKVAEQLAKEAVIRKQVADVELRLCRGVGIIQHLAQGAPTALELWMYKGITALLRSLEAGAGIIVGDKGIKAFLACAEHVSPRLGPLRQFIGVATLRALNVDEIPLEYQEEDLGAQAMRVLYRLRSSGEQRPYDANSLFYILPMVIHTMTKGGIGAKDQDELDEQVVLALDFIQFHTQICSSTMLPRDEVLQCLIVSMQRYPSLYKPIKDVFLDLCRCIADTITSNEIDILISGTISSEVNVRAACLQAIDAEIDLTDLGFSDKLWLAYHEDVDENSEIARTIWEESGLKIEEETALHMIPYLEMEDKQIRSAGAKAIADAVTQFPATSNTVVEALVNLYREKAKPLLPQYDEYGMVKKTNLRDPWEARSGIALALKALAVMFDHQKLVEFSRFLIDEGALADRNSTVRDEIIEAATTIITEQGASHVEELMQIFEGTLEAPDDGSDVRDRINEAVIILYGALGRHLSSGDARVDKVVHRLLATLSVPSETVQYAVAECLPPLIKLSRDKAQGYVQEMLNQLYNDKAYAGRRGAAYGLAGIIKGWGISALKDFRILSNLRAAVEDRKSPNTRQGALFAFELLSLILGRVFEPYVIQILPLLLSSFGDTVIDVREACSDAARVCFSSLSSYGVKVILPALLEGLEDDAWRSKKGACETLGAMAYLAPHQLALSLPDIIPGLTDVLNDSHKEVRAAANRSLKKFGEVITNPEIKALTSVLLKALSDPTKYTDDALDQLLKVQFVHYLDSPSLALVARILERGLNDRSATRRKSAQIIGSLAHLTERKDLMVHIPILVAGLKQAIVDPVPATRATASKALGSLIEKLGEDALPDIIPGLMATLKSDTGATDRLGSAQALSEVLSGLGTQRLEETLPTILQNAGSSRPAVREGFMSLFIFLPACFGNSFSAYLSRIIPPILNGLADDVESIRDTSLRAGRLLVKNFATRAIDLLLPELERGLADPSHRIRLSSVELVGDLLFNLTGITGQPDQDEEDQDASHEVSNSLLEVLGQEKRDKVLSALYICRCDTSGQVRLAAVNVWKALVSSQKTLKELVPALTQLIIRRLASSNLEQRVIASQALGELIRKAGEGVLSTLLPSLDEGLKMATDPDSKQGICIALKELVTSCAEESLEEYESTLVSIVRTALVDSNEDVREAAAEAFESLQRIIGKRAVDQVLPYLLNLLQTDNEADNALAALLTLLTEQTRSNIILPVLIPTLLAPPITRFNAKALASLARVAGSGLNRRLPNIINSLMDSIVGSKDAEQTEDLNESLHTVILSVDEYDGLNTMMSEMFKLVKHDDHKKRAVACQHFAKFFAETDVDYSRYTPDCIRALLILFDDSDSEVVKSAWNALNELTRKLRKEEMESLVFSTKQVLQQVGVPGSNLAGFSLPKGINAILPIFLQGLMYGTPEQRTQSALAISDIIDRSSGDSLKPFVTQITGPLIRVVSERSVDVKAAILFTLNSLLQKIPMHLKPFLPQLQRTFAKSLADTSSELLRTRAAKALGTLITLTPRIDPLISELVTGAKTPDAGVKDAMLKALYEVVSKAGGNMGDASKASILSLVENDLDEDDDLTAIAGARLLGVLVRHLGKDEAAKVLKTRALNPGYPRVAVLGLNAVLLESPAVIQDSGFLEDAAAIIANGIAHKTPFVSDNCTLAAGKYLLSEHTTRSFETDKSILEALTQAIKGPVSASVDTKRLALVVVRTLARTHEEIVRPHLALLAPAIFSCVRDMVIPVKLSAEQAFIALFQVAQKGDAIFEKYIATVEGPSKRSMNDYFKRVAVKLAAAEKDRAAAGGAGLGLNSDELEDMREIMSVGKVDLEESFSTK</sequence>
<evidence type="ECO:0000256" key="3">
    <source>
        <dbReference type="ARBA" id="ARBA00072275"/>
    </source>
</evidence>
<organism evidence="6 7">
    <name type="scientific">Pyronema omphalodes (strain CBS 100304)</name>
    <name type="common">Pyronema confluens</name>
    <dbReference type="NCBI Taxonomy" id="1076935"/>
    <lineage>
        <taxon>Eukaryota</taxon>
        <taxon>Fungi</taxon>
        <taxon>Dikarya</taxon>
        <taxon>Ascomycota</taxon>
        <taxon>Pezizomycotina</taxon>
        <taxon>Pezizomycetes</taxon>
        <taxon>Pezizales</taxon>
        <taxon>Pyronemataceae</taxon>
        <taxon>Pyronema</taxon>
    </lineage>
</organism>
<evidence type="ECO:0000313" key="7">
    <source>
        <dbReference type="Proteomes" id="UP000018144"/>
    </source>
</evidence>